<dbReference type="STRING" id="1003.SAMN04488541_101513"/>
<protein>
    <submittedName>
        <fullName evidence="1">Uncharacterized protein</fullName>
    </submittedName>
</protein>
<evidence type="ECO:0000313" key="1">
    <source>
        <dbReference type="EMBL" id="SFF07848.1"/>
    </source>
</evidence>
<organism evidence="1 2">
    <name type="scientific">Thermoflexibacter ruber</name>
    <dbReference type="NCBI Taxonomy" id="1003"/>
    <lineage>
        <taxon>Bacteria</taxon>
        <taxon>Pseudomonadati</taxon>
        <taxon>Bacteroidota</taxon>
        <taxon>Cytophagia</taxon>
        <taxon>Cytophagales</taxon>
        <taxon>Thermoflexibacteraceae</taxon>
        <taxon>Thermoflexibacter</taxon>
    </lineage>
</organism>
<keyword evidence="2" id="KW-1185">Reference proteome</keyword>
<gene>
    <name evidence="1" type="ORF">SAMN04488541_101513</name>
</gene>
<sequence>MSDLAMQVSKKIDNKVVILLKSCLNKSKTFILYEKFTPNL</sequence>
<proteinExistence type="predicted"/>
<dbReference type="Proteomes" id="UP000199513">
    <property type="component" value="Unassembled WGS sequence"/>
</dbReference>
<dbReference type="EMBL" id="FONY01000015">
    <property type="protein sequence ID" value="SFF07848.1"/>
    <property type="molecule type" value="Genomic_DNA"/>
</dbReference>
<dbReference type="AlphaFoldDB" id="A0A1I2FSS0"/>
<evidence type="ECO:0000313" key="2">
    <source>
        <dbReference type="Proteomes" id="UP000199513"/>
    </source>
</evidence>
<accession>A0A1I2FSS0</accession>
<name>A0A1I2FSS0_9BACT</name>
<reference evidence="2" key="1">
    <citation type="submission" date="2016-10" db="EMBL/GenBank/DDBJ databases">
        <authorList>
            <person name="Varghese N."/>
            <person name="Submissions S."/>
        </authorList>
    </citation>
    <scope>NUCLEOTIDE SEQUENCE [LARGE SCALE GENOMIC DNA]</scope>
    <source>
        <strain>GEY</strain>
        <strain evidence="2">DSM 9560</strain>
    </source>
</reference>